<evidence type="ECO:0000313" key="1">
    <source>
        <dbReference type="EMBL" id="SPD19085.1"/>
    </source>
</evidence>
<organism evidence="1">
    <name type="scientific">Fagus sylvatica</name>
    <name type="common">Beechnut</name>
    <dbReference type="NCBI Taxonomy" id="28930"/>
    <lineage>
        <taxon>Eukaryota</taxon>
        <taxon>Viridiplantae</taxon>
        <taxon>Streptophyta</taxon>
        <taxon>Embryophyta</taxon>
        <taxon>Tracheophyta</taxon>
        <taxon>Spermatophyta</taxon>
        <taxon>Magnoliopsida</taxon>
        <taxon>eudicotyledons</taxon>
        <taxon>Gunneridae</taxon>
        <taxon>Pentapetalae</taxon>
        <taxon>rosids</taxon>
        <taxon>fabids</taxon>
        <taxon>Fagales</taxon>
        <taxon>Fagaceae</taxon>
        <taxon>Fagus</taxon>
    </lineage>
</organism>
<protein>
    <submittedName>
        <fullName evidence="1">Uncharacterized protein</fullName>
    </submittedName>
</protein>
<sequence>MLFVNRENQVVDKLAIFEKLLALWKLIARIEKILCPKVILMSVSSTFGISGKLVMPTFQWHKSCKVLSFDRETTTFGIKGCRSDFLDDILFSSEDSRATRGCS</sequence>
<dbReference type="AlphaFoldDB" id="A0A2N9I438"/>
<reference evidence="1" key="1">
    <citation type="submission" date="2018-02" db="EMBL/GenBank/DDBJ databases">
        <authorList>
            <person name="Cohen D.B."/>
            <person name="Kent A.D."/>
        </authorList>
    </citation>
    <scope>NUCLEOTIDE SEQUENCE</scope>
</reference>
<proteinExistence type="predicted"/>
<accession>A0A2N9I438</accession>
<gene>
    <name evidence="1" type="ORF">FSB_LOCUS46967</name>
</gene>
<dbReference type="EMBL" id="OIVN01004757">
    <property type="protein sequence ID" value="SPD19085.1"/>
    <property type="molecule type" value="Genomic_DNA"/>
</dbReference>
<name>A0A2N9I438_FAGSY</name>